<dbReference type="InterPro" id="IPR025444">
    <property type="entry name" value="Monooxy_af470"/>
</dbReference>
<dbReference type="Pfam" id="PF13826">
    <property type="entry name" value="Monooxy_af470-like"/>
    <property type="match status" value="1"/>
</dbReference>
<dbReference type="EMBL" id="MLCB01000156">
    <property type="protein sequence ID" value="OJI93110.1"/>
    <property type="molecule type" value="Genomic_DNA"/>
</dbReference>
<reference evidence="1 2" key="1">
    <citation type="submission" date="2016-10" db="EMBL/GenBank/DDBJ databases">
        <title>Genome sequence of Planktotalea frisia SH6-1.</title>
        <authorList>
            <person name="Poehlein A."/>
            <person name="Bakenhus I."/>
            <person name="Voget S."/>
            <person name="Brinkhoff T."/>
            <person name="Simon M."/>
        </authorList>
    </citation>
    <scope>NUCLEOTIDE SEQUENCE [LARGE SCALE GENOMIC DNA]</scope>
    <source>
        <strain evidence="1 2">SH6-1</strain>
    </source>
</reference>
<evidence type="ECO:0008006" key="3">
    <source>
        <dbReference type="Google" id="ProtNLM"/>
    </source>
</evidence>
<accession>A0A1L9NUY4</accession>
<dbReference type="RefSeq" id="WP_072631221.1">
    <property type="nucleotide sequence ID" value="NZ_MLCB01000156.1"/>
</dbReference>
<evidence type="ECO:0000313" key="2">
    <source>
        <dbReference type="Proteomes" id="UP000184514"/>
    </source>
</evidence>
<evidence type="ECO:0000313" key="1">
    <source>
        <dbReference type="EMBL" id="OJI93110.1"/>
    </source>
</evidence>
<keyword evidence="2" id="KW-1185">Reference proteome</keyword>
<dbReference type="OrthoDB" id="7566033at2"/>
<name>A0A1L9NUY4_9RHOB</name>
<gene>
    <name evidence="1" type="ORF">PFRI_26890</name>
</gene>
<sequence length="159" mass="18135">MSKIIDKRVTAQLEGDFVVFLIGVKINAWWKVHKWLPVVMAMPRMLKELSIQPSEETGFLGHTNAGPSLIVQYWRSFEYLEAYAKSQEHAHFPAWRAFNKSMKLTRGDIGIWHETYLVRAGEYENVYSGMRPHGLGRVGDLVSADGSLSEAQGRLKDRV</sequence>
<organism evidence="1 2">
    <name type="scientific">Planktotalea frisia</name>
    <dbReference type="NCBI Taxonomy" id="696762"/>
    <lineage>
        <taxon>Bacteria</taxon>
        <taxon>Pseudomonadati</taxon>
        <taxon>Pseudomonadota</taxon>
        <taxon>Alphaproteobacteria</taxon>
        <taxon>Rhodobacterales</taxon>
        <taxon>Paracoccaceae</taxon>
        <taxon>Planktotalea</taxon>
    </lineage>
</organism>
<proteinExistence type="predicted"/>
<dbReference type="Proteomes" id="UP000184514">
    <property type="component" value="Unassembled WGS sequence"/>
</dbReference>
<dbReference type="AlphaFoldDB" id="A0A1L9NUY4"/>
<protein>
    <recommendedName>
        <fullName evidence="3">DUF4188 domain-containing protein</fullName>
    </recommendedName>
</protein>
<dbReference type="STRING" id="696762.PFRI_26890"/>
<comment type="caution">
    <text evidence="1">The sequence shown here is derived from an EMBL/GenBank/DDBJ whole genome shotgun (WGS) entry which is preliminary data.</text>
</comment>